<accession>A0A0A9N796</accession>
<evidence type="ECO:0000313" key="1">
    <source>
        <dbReference type="EMBL" id="JAD14532.1"/>
    </source>
</evidence>
<reference evidence="1" key="1">
    <citation type="submission" date="2014-09" db="EMBL/GenBank/DDBJ databases">
        <authorList>
            <person name="Magalhaes I.L.F."/>
            <person name="Oliveira U."/>
            <person name="Santos F.R."/>
            <person name="Vidigal T.H.D.A."/>
            <person name="Brescovit A.D."/>
            <person name="Santos A.J."/>
        </authorList>
    </citation>
    <scope>NUCLEOTIDE SEQUENCE</scope>
    <source>
        <tissue evidence="1">Shoot tissue taken approximately 20 cm above the soil surface</tissue>
    </source>
</reference>
<name>A0A0A9N796_ARUDO</name>
<proteinExistence type="predicted"/>
<dbReference type="AlphaFoldDB" id="A0A0A9N796"/>
<dbReference type="EMBL" id="GBRH01283363">
    <property type="protein sequence ID" value="JAD14532.1"/>
    <property type="molecule type" value="Transcribed_RNA"/>
</dbReference>
<sequence>MPICLRIKYTSQEVVHTSKVWHGTQCWKHDVLLSSFRSWPSS</sequence>
<reference evidence="1" key="2">
    <citation type="journal article" date="2015" name="Data Brief">
        <title>Shoot transcriptome of the giant reed, Arundo donax.</title>
        <authorList>
            <person name="Barrero R.A."/>
            <person name="Guerrero F.D."/>
            <person name="Moolhuijzen P."/>
            <person name="Goolsby J.A."/>
            <person name="Tidwell J."/>
            <person name="Bellgard S.E."/>
            <person name="Bellgard M.I."/>
        </authorList>
    </citation>
    <scope>NUCLEOTIDE SEQUENCE</scope>
    <source>
        <tissue evidence="1">Shoot tissue taken approximately 20 cm above the soil surface</tissue>
    </source>
</reference>
<organism evidence="1">
    <name type="scientific">Arundo donax</name>
    <name type="common">Giant reed</name>
    <name type="synonym">Donax arundinaceus</name>
    <dbReference type="NCBI Taxonomy" id="35708"/>
    <lineage>
        <taxon>Eukaryota</taxon>
        <taxon>Viridiplantae</taxon>
        <taxon>Streptophyta</taxon>
        <taxon>Embryophyta</taxon>
        <taxon>Tracheophyta</taxon>
        <taxon>Spermatophyta</taxon>
        <taxon>Magnoliopsida</taxon>
        <taxon>Liliopsida</taxon>
        <taxon>Poales</taxon>
        <taxon>Poaceae</taxon>
        <taxon>PACMAD clade</taxon>
        <taxon>Arundinoideae</taxon>
        <taxon>Arundineae</taxon>
        <taxon>Arundo</taxon>
    </lineage>
</organism>
<protein>
    <submittedName>
        <fullName evidence="1">Uncharacterized protein</fullName>
    </submittedName>
</protein>